<name>A8ZQ91_ACAM1</name>
<organism evidence="1 2">
    <name type="scientific">Acaryochloris marina (strain MBIC 11017)</name>
    <dbReference type="NCBI Taxonomy" id="329726"/>
    <lineage>
        <taxon>Bacteria</taxon>
        <taxon>Bacillati</taxon>
        <taxon>Cyanobacteriota</taxon>
        <taxon>Cyanophyceae</taxon>
        <taxon>Acaryochloridales</taxon>
        <taxon>Acaryochloridaceae</taxon>
        <taxon>Acaryochloris</taxon>
    </lineage>
</organism>
<geneLocation type="plasmid" evidence="1 2">
    <name>pREB6</name>
</geneLocation>
<proteinExistence type="predicted"/>
<reference evidence="1 2" key="1">
    <citation type="journal article" date="2008" name="Proc. Natl. Acad. Sci. U.S.A.">
        <title>Niche adaptation and genome expansion in the chlorophyll d-producing cyanobacterium Acaryochloris marina.</title>
        <authorList>
            <person name="Swingley W.D."/>
            <person name="Chen M."/>
            <person name="Cheung P.C."/>
            <person name="Conrad A.L."/>
            <person name="Dejesa L.C."/>
            <person name="Hao J."/>
            <person name="Honchak B.M."/>
            <person name="Karbach L.E."/>
            <person name="Kurdoglu A."/>
            <person name="Lahiri S."/>
            <person name="Mastrian S.D."/>
            <person name="Miyashita H."/>
            <person name="Page L."/>
            <person name="Ramakrishna P."/>
            <person name="Satoh S."/>
            <person name="Sattley W.M."/>
            <person name="Shimada Y."/>
            <person name="Taylor H.L."/>
            <person name="Tomo T."/>
            <person name="Tsuchiya T."/>
            <person name="Wang Z.T."/>
            <person name="Raymond J."/>
            <person name="Mimuro M."/>
            <person name="Blankenship R.E."/>
            <person name="Touchman J.W."/>
        </authorList>
    </citation>
    <scope>NUCLEOTIDE SEQUENCE [LARGE SCALE GENOMIC DNA]</scope>
    <source>
        <strain evidence="2">MBIC 11017</strain>
        <plasmid evidence="2">Plasmid pREB6</plasmid>
    </source>
</reference>
<accession>A8ZQ91</accession>
<evidence type="ECO:0000313" key="2">
    <source>
        <dbReference type="Proteomes" id="UP000000268"/>
    </source>
</evidence>
<protein>
    <submittedName>
        <fullName evidence="1">Uncharacterized protein</fullName>
    </submittedName>
</protein>
<sequence>MKGKKVVHKPVLLCDLVQAHPQRSVNTPGSLFIHAQA</sequence>
<dbReference type="EMBL" id="CP000843">
    <property type="protein sequence ID" value="ABW33074.1"/>
    <property type="molecule type" value="Genomic_DNA"/>
</dbReference>
<gene>
    <name evidence="1" type="ordered locus">AM1_F0110</name>
</gene>
<keyword evidence="1" id="KW-0614">Plasmid</keyword>
<dbReference type="AlphaFoldDB" id="A8ZQ91"/>
<evidence type="ECO:0000313" key="1">
    <source>
        <dbReference type="EMBL" id="ABW33074.1"/>
    </source>
</evidence>
<dbReference type="HOGENOM" id="CLU_3338810_0_0_3"/>
<dbReference type="Proteomes" id="UP000000268">
    <property type="component" value="Plasmid pREB6"/>
</dbReference>
<keyword evidence="2" id="KW-1185">Reference proteome</keyword>
<dbReference type="KEGG" id="amr:AM1_F0110"/>